<dbReference type="RefSeq" id="XP_009776761.1">
    <property type="nucleotide sequence ID" value="XM_009778459.1"/>
</dbReference>
<protein>
    <submittedName>
        <fullName evidence="2">Uncharacterized protein LOC104226445</fullName>
    </submittedName>
</protein>
<sequence length="173" mass="19628">METQSSEKQNDQIQSPKVDFDIPLHFSSGKNVDRLNVLQEQVLEVILPQSNGSHVEQTAQQEEVVDIPVDSMETQVPNDDVVQPQNQNDVVVTDVLRSRSEREIRQTVCYMLLGESYDRIPEEPTSEPINYDQALHDKDADKWVAAMKSEMVSMYSNQVWDLVEPADGDKPIG</sequence>
<dbReference type="KEGG" id="nsy:104226445"/>
<reference evidence="2" key="2">
    <citation type="submission" date="2025-08" db="UniProtKB">
        <authorList>
            <consortium name="RefSeq"/>
        </authorList>
    </citation>
    <scope>IDENTIFICATION</scope>
    <source>
        <tissue evidence="2">Leaf</tissue>
    </source>
</reference>
<evidence type="ECO:0000313" key="2">
    <source>
        <dbReference type="RefSeq" id="XP_009776761.1"/>
    </source>
</evidence>
<evidence type="ECO:0000313" key="1">
    <source>
        <dbReference type="Proteomes" id="UP000189701"/>
    </source>
</evidence>
<organism evidence="1 2">
    <name type="scientific">Nicotiana sylvestris</name>
    <name type="common">Wood tobacco</name>
    <name type="synonym">South American tobacco</name>
    <dbReference type="NCBI Taxonomy" id="4096"/>
    <lineage>
        <taxon>Eukaryota</taxon>
        <taxon>Viridiplantae</taxon>
        <taxon>Streptophyta</taxon>
        <taxon>Embryophyta</taxon>
        <taxon>Tracheophyta</taxon>
        <taxon>Spermatophyta</taxon>
        <taxon>Magnoliopsida</taxon>
        <taxon>eudicotyledons</taxon>
        <taxon>Gunneridae</taxon>
        <taxon>Pentapetalae</taxon>
        <taxon>asterids</taxon>
        <taxon>lamiids</taxon>
        <taxon>Solanales</taxon>
        <taxon>Solanaceae</taxon>
        <taxon>Nicotianoideae</taxon>
        <taxon>Nicotianeae</taxon>
        <taxon>Nicotiana</taxon>
    </lineage>
</organism>
<dbReference type="Proteomes" id="UP000189701">
    <property type="component" value="Unplaced"/>
</dbReference>
<dbReference type="AlphaFoldDB" id="A0A1U7WHL8"/>
<name>A0A1U7WHL8_NICSY</name>
<keyword evidence="1" id="KW-1185">Reference proteome</keyword>
<dbReference type="GeneID" id="104226445"/>
<reference evidence="1" key="1">
    <citation type="journal article" date="2013" name="Genome Biol.">
        <title>Reference genomes and transcriptomes of Nicotiana sylvestris and Nicotiana tomentosiformis.</title>
        <authorList>
            <person name="Sierro N."/>
            <person name="Battey J.N."/>
            <person name="Ouadi S."/>
            <person name="Bovet L."/>
            <person name="Goepfert S."/>
            <person name="Bakaher N."/>
            <person name="Peitsch M.C."/>
            <person name="Ivanov N.V."/>
        </authorList>
    </citation>
    <scope>NUCLEOTIDE SEQUENCE [LARGE SCALE GENOMIC DNA]</scope>
</reference>
<proteinExistence type="predicted"/>
<gene>
    <name evidence="2" type="primary">LOC104226445</name>
</gene>
<accession>A0A1U7WHL8</accession>